<name>A0A438CDK4_VITVI</name>
<proteinExistence type="predicted"/>
<dbReference type="EMBL" id="QGNW01002302">
    <property type="protein sequence ID" value="RVW21285.1"/>
    <property type="molecule type" value="Genomic_DNA"/>
</dbReference>
<comment type="caution">
    <text evidence="1">The sequence shown here is derived from an EMBL/GenBank/DDBJ whole genome shotgun (WGS) entry which is preliminary data.</text>
</comment>
<protein>
    <submittedName>
        <fullName evidence="1">Uncharacterized protein</fullName>
    </submittedName>
</protein>
<dbReference type="AlphaFoldDB" id="A0A438CDK4"/>
<accession>A0A438CDK4</accession>
<evidence type="ECO:0000313" key="2">
    <source>
        <dbReference type="Proteomes" id="UP000288805"/>
    </source>
</evidence>
<evidence type="ECO:0000313" key="1">
    <source>
        <dbReference type="EMBL" id="RVW21285.1"/>
    </source>
</evidence>
<gene>
    <name evidence="1" type="ORF">CK203_107338</name>
</gene>
<organism evidence="1 2">
    <name type="scientific">Vitis vinifera</name>
    <name type="common">Grape</name>
    <dbReference type="NCBI Taxonomy" id="29760"/>
    <lineage>
        <taxon>Eukaryota</taxon>
        <taxon>Viridiplantae</taxon>
        <taxon>Streptophyta</taxon>
        <taxon>Embryophyta</taxon>
        <taxon>Tracheophyta</taxon>
        <taxon>Spermatophyta</taxon>
        <taxon>Magnoliopsida</taxon>
        <taxon>eudicotyledons</taxon>
        <taxon>Gunneridae</taxon>
        <taxon>Pentapetalae</taxon>
        <taxon>rosids</taxon>
        <taxon>Vitales</taxon>
        <taxon>Vitaceae</taxon>
        <taxon>Viteae</taxon>
        <taxon>Vitis</taxon>
    </lineage>
</organism>
<sequence length="149" mass="16670">MGEKWCGADAEKGSLREEESISLEAKEHLSKAGSSVHGWGPQRLAGDLRPKGVLPRMRYLLDRLLIEIDLVLELGSGLEVDLLEDQTNIATQVADDTQACIEKIEQRMRLLHVRRDIDDHVVPSVPEWCHPAMVCFIGQLTTLDMDDLA</sequence>
<reference evidence="1 2" key="1">
    <citation type="journal article" date="2018" name="PLoS Genet.">
        <title>Population sequencing reveals clonal diversity and ancestral inbreeding in the grapevine cultivar Chardonnay.</title>
        <authorList>
            <person name="Roach M.J."/>
            <person name="Johnson D.L."/>
            <person name="Bohlmann J."/>
            <person name="van Vuuren H.J."/>
            <person name="Jones S.J."/>
            <person name="Pretorius I.S."/>
            <person name="Schmidt S.A."/>
            <person name="Borneman A.R."/>
        </authorList>
    </citation>
    <scope>NUCLEOTIDE SEQUENCE [LARGE SCALE GENOMIC DNA]</scope>
    <source>
        <strain evidence="2">cv. Chardonnay</strain>
        <tissue evidence="1">Leaf</tissue>
    </source>
</reference>
<dbReference type="Proteomes" id="UP000288805">
    <property type="component" value="Unassembled WGS sequence"/>
</dbReference>